<organism evidence="12 13">
    <name type="scientific">Porites lobata</name>
    <dbReference type="NCBI Taxonomy" id="104759"/>
    <lineage>
        <taxon>Eukaryota</taxon>
        <taxon>Metazoa</taxon>
        <taxon>Cnidaria</taxon>
        <taxon>Anthozoa</taxon>
        <taxon>Hexacorallia</taxon>
        <taxon>Scleractinia</taxon>
        <taxon>Fungiina</taxon>
        <taxon>Poritidae</taxon>
        <taxon>Porites</taxon>
    </lineage>
</organism>
<feature type="transmembrane region" description="Helical" evidence="10">
    <location>
        <begin position="31"/>
        <end position="57"/>
    </location>
</feature>
<dbReference type="SUPFAM" id="SSF81321">
    <property type="entry name" value="Family A G protein-coupled receptor-like"/>
    <property type="match status" value="1"/>
</dbReference>
<evidence type="ECO:0000256" key="2">
    <source>
        <dbReference type="ARBA" id="ARBA00022475"/>
    </source>
</evidence>
<dbReference type="PROSITE" id="PS50262">
    <property type="entry name" value="G_PROTEIN_RECEP_F1_2"/>
    <property type="match status" value="1"/>
</dbReference>
<dbReference type="Gene3D" id="1.20.1070.10">
    <property type="entry name" value="Rhodopsin 7-helix transmembrane proteins"/>
    <property type="match status" value="1"/>
</dbReference>
<feature type="domain" description="G-protein coupled receptors family 1 profile" evidence="11">
    <location>
        <begin position="49"/>
        <end position="292"/>
    </location>
</feature>
<dbReference type="CDD" id="cd00637">
    <property type="entry name" value="7tm_classA_rhodopsin-like"/>
    <property type="match status" value="1"/>
</dbReference>
<keyword evidence="9" id="KW-0807">Transducer</keyword>
<evidence type="ECO:0000256" key="3">
    <source>
        <dbReference type="ARBA" id="ARBA00022692"/>
    </source>
</evidence>
<keyword evidence="5" id="KW-0297">G-protein coupled receptor</keyword>
<keyword evidence="2" id="KW-1003">Cell membrane</keyword>
<dbReference type="EMBL" id="CALNXK010000058">
    <property type="protein sequence ID" value="CAH3136763.1"/>
    <property type="molecule type" value="Genomic_DNA"/>
</dbReference>
<reference evidence="12 13" key="1">
    <citation type="submission" date="2022-05" db="EMBL/GenBank/DDBJ databases">
        <authorList>
            <consortium name="Genoscope - CEA"/>
            <person name="William W."/>
        </authorList>
    </citation>
    <scope>NUCLEOTIDE SEQUENCE [LARGE SCALE GENOMIC DNA]</scope>
</reference>
<evidence type="ECO:0000313" key="13">
    <source>
        <dbReference type="Proteomes" id="UP001159405"/>
    </source>
</evidence>
<evidence type="ECO:0000256" key="7">
    <source>
        <dbReference type="ARBA" id="ARBA00023170"/>
    </source>
</evidence>
<dbReference type="PRINTS" id="PR00237">
    <property type="entry name" value="GPCRRHODOPSN"/>
</dbReference>
<dbReference type="PANTHER" id="PTHR24246:SF27">
    <property type="entry name" value="ADENOSINE RECEPTOR, ISOFORM A"/>
    <property type="match status" value="1"/>
</dbReference>
<keyword evidence="4 10" id="KW-1133">Transmembrane helix</keyword>
<evidence type="ECO:0000259" key="11">
    <source>
        <dbReference type="PROSITE" id="PS50262"/>
    </source>
</evidence>
<dbReference type="PANTHER" id="PTHR24246">
    <property type="entry name" value="OLFACTORY RECEPTOR AND ADENOSINE RECEPTOR"/>
    <property type="match status" value="1"/>
</dbReference>
<evidence type="ECO:0000256" key="5">
    <source>
        <dbReference type="ARBA" id="ARBA00023040"/>
    </source>
</evidence>
<protein>
    <recommendedName>
        <fullName evidence="11">G-protein coupled receptors family 1 profile domain-containing protein</fullName>
    </recommendedName>
</protein>
<sequence length="315" mass="35843">MTEGNLAEDEIQKTIKELFCSKKFTGEVHKVLSLLSVLNIFLSITAFLGNTLILVALHEEASLHPLSTSKLLYRNLAISDLCVGVILEPTAITYLLSVINEKWEICYYASVINHVAANLLCALSLYTVTAISVDRLLALLLRLRYRQVGTLKRTCLSVTVIWIMCVFGTSSYFWSHSFTSWWVLIGTGRCQFTSVFSYTKLFCTLRHNQIHIQHHGSLRQPSQATPLNIPRYRKAVTSALWVQVTMTFCYLPYGIVKILRPQIGLSSSLYLSIQFTANLVLFKNSSLNPLLYCWKIREVRQAVKDTIRQFFCAQN</sequence>
<evidence type="ECO:0000256" key="4">
    <source>
        <dbReference type="ARBA" id="ARBA00022989"/>
    </source>
</evidence>
<evidence type="ECO:0000256" key="9">
    <source>
        <dbReference type="ARBA" id="ARBA00023224"/>
    </source>
</evidence>
<keyword evidence="7" id="KW-0675">Receptor</keyword>
<keyword evidence="3 10" id="KW-0812">Transmembrane</keyword>
<evidence type="ECO:0000256" key="6">
    <source>
        <dbReference type="ARBA" id="ARBA00023136"/>
    </source>
</evidence>
<keyword evidence="6 10" id="KW-0472">Membrane</keyword>
<feature type="transmembrane region" description="Helical" evidence="10">
    <location>
        <begin position="78"/>
        <end position="99"/>
    </location>
</feature>
<dbReference type="InterPro" id="IPR000276">
    <property type="entry name" value="GPCR_Rhodpsn"/>
</dbReference>
<evidence type="ECO:0000313" key="12">
    <source>
        <dbReference type="EMBL" id="CAH3136763.1"/>
    </source>
</evidence>
<feature type="transmembrane region" description="Helical" evidence="10">
    <location>
        <begin position="111"/>
        <end position="133"/>
    </location>
</feature>
<evidence type="ECO:0000256" key="10">
    <source>
        <dbReference type="SAM" id="Phobius"/>
    </source>
</evidence>
<comment type="subcellular location">
    <subcellularLocation>
        <location evidence="1">Cell membrane</location>
        <topology evidence="1">Multi-pass membrane protein</topology>
    </subcellularLocation>
</comment>
<accession>A0ABN8P7F6</accession>
<comment type="caution">
    <text evidence="12">The sequence shown here is derived from an EMBL/GenBank/DDBJ whole genome shotgun (WGS) entry which is preliminary data.</text>
</comment>
<dbReference type="InterPro" id="IPR017452">
    <property type="entry name" value="GPCR_Rhodpsn_7TM"/>
</dbReference>
<keyword evidence="13" id="KW-1185">Reference proteome</keyword>
<gene>
    <name evidence="12" type="ORF">PLOB_00038621</name>
</gene>
<evidence type="ECO:0000256" key="1">
    <source>
        <dbReference type="ARBA" id="ARBA00004651"/>
    </source>
</evidence>
<evidence type="ECO:0000256" key="8">
    <source>
        <dbReference type="ARBA" id="ARBA00023180"/>
    </source>
</evidence>
<keyword evidence="8" id="KW-0325">Glycoprotein</keyword>
<dbReference type="Pfam" id="PF00001">
    <property type="entry name" value="7tm_1"/>
    <property type="match status" value="1"/>
</dbReference>
<dbReference type="Proteomes" id="UP001159405">
    <property type="component" value="Unassembled WGS sequence"/>
</dbReference>
<proteinExistence type="predicted"/>
<name>A0ABN8P7F6_9CNID</name>